<dbReference type="GO" id="GO:0005886">
    <property type="term" value="C:plasma membrane"/>
    <property type="evidence" value="ECO:0007669"/>
    <property type="project" value="TreeGrafter"/>
</dbReference>
<evidence type="ECO:0000256" key="1">
    <source>
        <dbReference type="SAM" id="MobiDB-lite"/>
    </source>
</evidence>
<gene>
    <name evidence="4" type="ORF">DMENIID0002_12240</name>
</gene>
<dbReference type="GO" id="GO:0090313">
    <property type="term" value="P:regulation of protein targeting to membrane"/>
    <property type="evidence" value="ECO:0007669"/>
    <property type="project" value="TreeGrafter"/>
</dbReference>
<feature type="domain" description="AsmA" evidence="3">
    <location>
        <begin position="1"/>
        <end position="665"/>
    </location>
</feature>
<feature type="transmembrane region" description="Helical" evidence="2">
    <location>
        <begin position="7"/>
        <end position="26"/>
    </location>
</feature>
<dbReference type="InterPro" id="IPR052894">
    <property type="entry name" value="AsmA-related"/>
</dbReference>
<dbReference type="AlphaFoldDB" id="A0AAT9G9Q0"/>
<organism evidence="4">
    <name type="scientific">Candidatus Tisiphia endosymbiont of Sergentomyia squamirostris</name>
    <dbReference type="NCBI Taxonomy" id="3113639"/>
    <lineage>
        <taxon>Bacteria</taxon>
        <taxon>Pseudomonadati</taxon>
        <taxon>Pseudomonadota</taxon>
        <taxon>Alphaproteobacteria</taxon>
        <taxon>Rickettsiales</taxon>
        <taxon>Rickettsiaceae</taxon>
        <taxon>Rickettsieae</taxon>
        <taxon>Candidatus Tisiphia</taxon>
    </lineage>
</organism>
<name>A0AAT9G9Q0_9RICK</name>
<evidence type="ECO:0000259" key="3">
    <source>
        <dbReference type="Pfam" id="PF05170"/>
    </source>
</evidence>
<keyword evidence="2" id="KW-1133">Transmembrane helix</keyword>
<feature type="compositionally biased region" description="Polar residues" evidence="1">
    <location>
        <begin position="759"/>
        <end position="782"/>
    </location>
</feature>
<evidence type="ECO:0000256" key="2">
    <source>
        <dbReference type="SAM" id="Phobius"/>
    </source>
</evidence>
<dbReference type="PANTHER" id="PTHR30441">
    <property type="entry name" value="DUF748 DOMAIN-CONTAINING PROTEIN"/>
    <property type="match status" value="1"/>
</dbReference>
<keyword evidence="2" id="KW-0812">Transmembrane</keyword>
<proteinExistence type="predicted"/>
<accession>A0AAT9G9Q0</accession>
<evidence type="ECO:0000313" key="4">
    <source>
        <dbReference type="EMBL" id="BFD46578.1"/>
    </source>
</evidence>
<protein>
    <submittedName>
        <fullName evidence="4">AsmA family protein</fullName>
    </submittedName>
</protein>
<dbReference type="InterPro" id="IPR007844">
    <property type="entry name" value="AsmA"/>
</dbReference>
<reference evidence="4" key="1">
    <citation type="submission" date="2024-01" db="EMBL/GenBank/DDBJ databases">
        <title>Sequencing the genomes of a sandfly, Sergentomyia squamirostris, and its two endosymbionts.</title>
        <authorList>
            <person name="Itokawa K."/>
            <person name="Sanjoba C."/>
        </authorList>
    </citation>
    <scope>NUCLEOTIDE SEQUENCE</scope>
    <source>
        <strain evidence="4">RiSSQ</strain>
    </source>
</reference>
<dbReference type="Pfam" id="PF05170">
    <property type="entry name" value="AsmA"/>
    <property type="match status" value="1"/>
</dbReference>
<dbReference type="PANTHER" id="PTHR30441:SF4">
    <property type="entry name" value="PROTEIN ASMA"/>
    <property type="match status" value="1"/>
</dbReference>
<feature type="region of interest" description="Disordered" evidence="1">
    <location>
        <begin position="755"/>
        <end position="788"/>
    </location>
</feature>
<sequence>MQKFLKYSVALLILIIVILLITPLFISLESYKRLASDKVKEITGRELQINGDIAISLLPTPTIIIKDVTLTSLPNAHYPSLLEVKEVTASLSILSLLKGKIDISTIEINKPVINLERMRNGVASWEFAKIPANVSKTPAGEMNDSKTPFSLYINLIKIVDAKLNYVDFADKTKGNNAIPTTIDIDRLEIKELHGPSDLACQFYSSGKNYDVKGNIQDKQGVIALTVDLNALQEKVNFSGNFAYNNMTFAGQLKLEGAAKNLQSIFPDIPILHDLDHKLTFNINSDKKLLKISDIDFTAGKILAKGNANFHFADNKVDLRVKLLDKTFSLATSFAYLDQNLSLNDINFTADKANLTGNVGVKDWDKELVVSYNVKISEIPTIASLFGKTLPTSLGDMWLKGETIKQQKFLKTNINKFTLEFKKKPINFSGAVTINLASAKPKILSDIIITSLNLDDFTDVPSNSVSTNFGQSVNNSVPWSKDIIDLSFLNKLDGDLTLTIQKIIKGSLIFDNVKTTMLLAGGVLDIKSLNGNLFGGSLTATGQISSQVNQPVSFKASLKDAKLKNIVSQGNKIKVTQGTVNLVTDLKTKGQSQFKYVGNLFGKATLTASDGIVSGFDLQKLLDSLRNIKNLATILKMLDASLASGETKFQKLVVDSEITEGIVNITNGKLDAASSAITVTGNVNLPKYTLDIDSVINVNINSIPPLKVRLYGNLNNPQHKLDTNALKEYLTKNLVNSVVDGVKKGTKPEDILKNIIGGRNNKQSEGEGTQNDQHIEPSTNKNPVNKVKSTIEKGLKELFK</sequence>
<keyword evidence="2" id="KW-0472">Membrane</keyword>
<dbReference type="EMBL" id="AP029170">
    <property type="protein sequence ID" value="BFD46578.1"/>
    <property type="molecule type" value="Genomic_DNA"/>
</dbReference>